<dbReference type="AlphaFoldDB" id="A5C604"/>
<proteinExistence type="predicted"/>
<organism evidence="1">
    <name type="scientific">Vitis vinifera</name>
    <name type="common">Grape</name>
    <dbReference type="NCBI Taxonomy" id="29760"/>
    <lineage>
        <taxon>Eukaryota</taxon>
        <taxon>Viridiplantae</taxon>
        <taxon>Streptophyta</taxon>
        <taxon>Embryophyta</taxon>
        <taxon>Tracheophyta</taxon>
        <taxon>Spermatophyta</taxon>
        <taxon>Magnoliopsida</taxon>
        <taxon>eudicotyledons</taxon>
        <taxon>Gunneridae</taxon>
        <taxon>Pentapetalae</taxon>
        <taxon>rosids</taxon>
        <taxon>Vitales</taxon>
        <taxon>Vitaceae</taxon>
        <taxon>Viteae</taxon>
        <taxon>Vitis</taxon>
    </lineage>
</organism>
<dbReference type="EMBL" id="AM483560">
    <property type="protein sequence ID" value="CAN70914.1"/>
    <property type="molecule type" value="Genomic_DNA"/>
</dbReference>
<protein>
    <submittedName>
        <fullName evidence="1">Uncharacterized protein</fullName>
    </submittedName>
</protein>
<evidence type="ECO:0000313" key="1">
    <source>
        <dbReference type="EMBL" id="CAN70914.1"/>
    </source>
</evidence>
<gene>
    <name evidence="1" type="ORF">VITISV_017011</name>
</gene>
<dbReference type="PANTHER" id="PTHR34689">
    <property type="entry name" value="NUCLEIC ACID-BINDING PROTEIN"/>
    <property type="match status" value="1"/>
</dbReference>
<name>A5C604_VITVI</name>
<reference evidence="1" key="1">
    <citation type="journal article" date="2007" name="PLoS ONE">
        <title>The first genome sequence of an elite grapevine cultivar (Pinot noir Vitis vinifera L.): coping with a highly heterozygous genome.</title>
        <authorList>
            <person name="Velasco R."/>
            <person name="Zharkikh A."/>
            <person name="Troggio M."/>
            <person name="Cartwright D.A."/>
            <person name="Cestaro A."/>
            <person name="Pruss D."/>
            <person name="Pindo M."/>
            <person name="FitzGerald L.M."/>
            <person name="Vezzulli S."/>
            <person name="Reid J."/>
            <person name="Malacarne G."/>
            <person name="Iliev D."/>
            <person name="Coppola G."/>
            <person name="Wardell B."/>
            <person name="Micheletti D."/>
            <person name="Macalma T."/>
            <person name="Facci M."/>
            <person name="Mitchell J.T."/>
            <person name="Perazzolli M."/>
            <person name="Eldredge G."/>
            <person name="Gatto P."/>
            <person name="Oyzerski R."/>
            <person name="Moretto M."/>
            <person name="Gutin N."/>
            <person name="Stefanini M."/>
            <person name="Chen Y."/>
            <person name="Segala C."/>
            <person name="Davenport C."/>
            <person name="Dematte L."/>
            <person name="Mraz A."/>
            <person name="Battilana J."/>
            <person name="Stormo K."/>
            <person name="Costa F."/>
            <person name="Tao Q."/>
            <person name="Si-Ammour A."/>
            <person name="Harkins T."/>
            <person name="Lackey A."/>
            <person name="Perbost C."/>
            <person name="Taillon B."/>
            <person name="Stella A."/>
            <person name="Solovyev V."/>
            <person name="Fawcett J.A."/>
            <person name="Sterck L."/>
            <person name="Vandepoele K."/>
            <person name="Grando S.M."/>
            <person name="Toppo S."/>
            <person name="Moser C."/>
            <person name="Lanchbury J."/>
            <person name="Bogden R."/>
            <person name="Skolnick M."/>
            <person name="Sgaramella V."/>
            <person name="Bhatnagar S.K."/>
            <person name="Fontana P."/>
            <person name="Gutin A."/>
            <person name="Van de Peer Y."/>
            <person name="Salamini F."/>
            <person name="Viola R."/>
        </authorList>
    </citation>
    <scope>NUCLEOTIDE SEQUENCE</scope>
</reference>
<sequence length="256" mass="29026">MGDLLEKVPIPKDDDPKFETWEAENSMIMPWLLHSIQPEISKPLPFLSTAKEIWEAMTHSYSKAISLKTSWSGRTFGSVFSFVILTLGFPSGGLGAQHLNFYMKLLILDYVVYRRRNKRPEFTAWLAEIKQVNLESLPNWEEKQMFKESVWDSDTWQLCDEEGGSRFVDGFRCVALMAHSGAVEAHVGSIGPIMKLKLADVDLSLRVHQPHPEPEGCQDSKLSTGFHHECVENDRSLTLSLADSDHPGSGERFWDS</sequence>
<accession>A5C604</accession>
<dbReference type="PANTHER" id="PTHR34689:SF1">
    <property type="entry name" value="NUCLEIC ACID-BINDING PROTEIN"/>
    <property type="match status" value="1"/>
</dbReference>